<feature type="transmembrane region" description="Helical" evidence="1">
    <location>
        <begin position="48"/>
        <end position="67"/>
    </location>
</feature>
<evidence type="ECO:0000313" key="3">
    <source>
        <dbReference type="Proteomes" id="UP000682134"/>
    </source>
</evidence>
<name>A0A940SG93_9BACI</name>
<feature type="transmembrane region" description="Helical" evidence="1">
    <location>
        <begin position="73"/>
        <end position="97"/>
    </location>
</feature>
<dbReference type="InterPro" id="IPR018729">
    <property type="entry name" value="DUF2269_transmembrane"/>
</dbReference>
<reference evidence="2" key="1">
    <citation type="submission" date="2021-04" db="EMBL/GenBank/DDBJ databases">
        <title>Genome seq and assembly of Bacillus sp.</title>
        <authorList>
            <person name="Chhetri G."/>
        </authorList>
    </citation>
    <scope>NUCLEOTIDE SEQUENCE</scope>
    <source>
        <strain evidence="2">RG28</strain>
    </source>
</reference>
<keyword evidence="1" id="KW-1133">Transmembrane helix</keyword>
<dbReference type="EMBL" id="JAGIYQ010000003">
    <property type="protein sequence ID" value="MBP0724832.1"/>
    <property type="molecule type" value="Genomic_DNA"/>
</dbReference>
<dbReference type="RefSeq" id="WP_209403742.1">
    <property type="nucleotide sequence ID" value="NZ_JAGIYQ010000003.1"/>
</dbReference>
<organism evidence="2 3">
    <name type="scientific">Gottfriedia endophytica</name>
    <dbReference type="NCBI Taxonomy" id="2820819"/>
    <lineage>
        <taxon>Bacteria</taxon>
        <taxon>Bacillati</taxon>
        <taxon>Bacillota</taxon>
        <taxon>Bacilli</taxon>
        <taxon>Bacillales</taxon>
        <taxon>Bacillaceae</taxon>
        <taxon>Gottfriedia</taxon>
    </lineage>
</organism>
<keyword evidence="1" id="KW-0472">Membrane</keyword>
<keyword evidence="1" id="KW-0812">Transmembrane</keyword>
<evidence type="ECO:0000313" key="2">
    <source>
        <dbReference type="EMBL" id="MBP0724832.1"/>
    </source>
</evidence>
<feature type="transmembrane region" description="Helical" evidence="1">
    <location>
        <begin position="6"/>
        <end position="27"/>
    </location>
</feature>
<dbReference type="Pfam" id="PF10027">
    <property type="entry name" value="DUF2269"/>
    <property type="match status" value="1"/>
</dbReference>
<dbReference type="AlphaFoldDB" id="A0A940SG93"/>
<accession>A0A940SG93</accession>
<protein>
    <submittedName>
        <fullName evidence="2">DUF2269 family protein</fullName>
    </submittedName>
</protein>
<gene>
    <name evidence="2" type="ORF">J5Y03_06460</name>
</gene>
<dbReference type="Proteomes" id="UP000682134">
    <property type="component" value="Unassembled WGS sequence"/>
</dbReference>
<comment type="caution">
    <text evidence="2">The sequence shown here is derived from an EMBL/GenBank/DDBJ whole genome shotgun (WGS) entry which is preliminary data.</text>
</comment>
<evidence type="ECO:0000256" key="1">
    <source>
        <dbReference type="SAM" id="Phobius"/>
    </source>
</evidence>
<proteinExistence type="predicted"/>
<sequence length="155" mass="17543">MLKSLILLHVLSSIIGVGPTFFAHVLLRNKQSIQELRFSYKVGKYLEFFPKIGGSIAVLSGLALLYVGDYGSFFNQLWLVGSLVLYIIIQIIVIGFITPKQKQVANWLFDPLNENEKEVGSKIKALHENVNKLFYVASFFGILLFIFMIVKPVVF</sequence>
<feature type="transmembrane region" description="Helical" evidence="1">
    <location>
        <begin position="133"/>
        <end position="154"/>
    </location>
</feature>
<keyword evidence="3" id="KW-1185">Reference proteome</keyword>